<dbReference type="EMBL" id="CP035704">
    <property type="protein sequence ID" value="QBB69287.1"/>
    <property type="molecule type" value="Genomic_DNA"/>
</dbReference>
<feature type="transmembrane region" description="Helical" evidence="1">
    <location>
        <begin position="92"/>
        <end position="114"/>
    </location>
</feature>
<keyword evidence="1" id="KW-1133">Transmembrane helix</keyword>
<feature type="transmembrane region" description="Helical" evidence="1">
    <location>
        <begin position="6"/>
        <end position="23"/>
    </location>
</feature>
<gene>
    <name evidence="2" type="ORF">ELE36_02240</name>
</gene>
<dbReference type="Proteomes" id="UP000291562">
    <property type="component" value="Chromosome"/>
</dbReference>
<feature type="transmembrane region" description="Helical" evidence="1">
    <location>
        <begin position="143"/>
        <end position="165"/>
    </location>
</feature>
<accession>A0A411HFP1</accession>
<name>A0A411HFP1_9GAMM</name>
<keyword evidence="1" id="KW-0472">Membrane</keyword>
<evidence type="ECO:0000256" key="1">
    <source>
        <dbReference type="SAM" id="Phobius"/>
    </source>
</evidence>
<dbReference type="RefSeq" id="WP_129831543.1">
    <property type="nucleotide sequence ID" value="NZ_CP035704.1"/>
</dbReference>
<reference evidence="2 3" key="1">
    <citation type="submission" date="2019-01" db="EMBL/GenBank/DDBJ databases">
        <title>Pseudolysobacter antarctica gen. nov., sp. nov., isolated from Fildes Peninsula, Antarctica.</title>
        <authorList>
            <person name="Wei Z."/>
            <person name="Peng F."/>
        </authorList>
    </citation>
    <scope>NUCLEOTIDE SEQUENCE [LARGE SCALE GENOMIC DNA]</scope>
    <source>
        <strain evidence="2 3">AQ6-296</strain>
    </source>
</reference>
<evidence type="ECO:0000313" key="3">
    <source>
        <dbReference type="Proteomes" id="UP000291562"/>
    </source>
</evidence>
<feature type="transmembrane region" description="Helical" evidence="1">
    <location>
        <begin position="62"/>
        <end position="80"/>
    </location>
</feature>
<feature type="transmembrane region" description="Helical" evidence="1">
    <location>
        <begin position="35"/>
        <end position="56"/>
    </location>
</feature>
<proteinExistence type="predicted"/>
<evidence type="ECO:0000313" key="2">
    <source>
        <dbReference type="EMBL" id="QBB69287.1"/>
    </source>
</evidence>
<sequence length="177" mass="19172">MTPQALLPLAFIPLALFAVYRRYKRHVGRQPMQPVRLGLRASLMLVLGIALSISAWPHFDVLESGAAGLAFGIALAIAGIRLTQFESTADGIFYTPNVYIGLGITVLLLGRLLYRFVVLFPGMQAAAQANDADAFSAIHKSPLTFGIFALIIGYYVVYNIALLVLSRRHAVANSALV</sequence>
<dbReference type="KEGG" id="xbc:ELE36_02240"/>
<protein>
    <submittedName>
        <fullName evidence="2">DUF1453 domain-containing protein</fullName>
    </submittedName>
</protein>
<dbReference type="Pfam" id="PF07301">
    <property type="entry name" value="DUF1453"/>
    <property type="match status" value="1"/>
</dbReference>
<keyword evidence="3" id="KW-1185">Reference proteome</keyword>
<dbReference type="AlphaFoldDB" id="A0A411HFP1"/>
<dbReference type="InterPro" id="IPR058247">
    <property type="entry name" value="DUF1453"/>
</dbReference>
<keyword evidence="1" id="KW-0812">Transmembrane</keyword>
<organism evidence="2 3">
    <name type="scientific">Pseudolysobacter antarcticus</name>
    <dbReference type="NCBI Taxonomy" id="2511995"/>
    <lineage>
        <taxon>Bacteria</taxon>
        <taxon>Pseudomonadati</taxon>
        <taxon>Pseudomonadota</taxon>
        <taxon>Gammaproteobacteria</taxon>
        <taxon>Lysobacterales</taxon>
        <taxon>Rhodanobacteraceae</taxon>
        <taxon>Pseudolysobacter</taxon>
    </lineage>
</organism>
<dbReference type="OrthoDB" id="6038141at2"/>